<dbReference type="PANTHER" id="PTHR32494">
    <property type="entry name" value="ALLANTOATE DEIMINASE-RELATED"/>
    <property type="match status" value="1"/>
</dbReference>
<dbReference type="InterPro" id="IPR010158">
    <property type="entry name" value="Amidase_Cbmase"/>
</dbReference>
<feature type="binding site" evidence="3">
    <location>
        <position position="108"/>
    </location>
    <ligand>
        <name>Zn(2+)</name>
        <dbReference type="ChEBI" id="CHEBI:29105"/>
        <label>2</label>
    </ligand>
</feature>
<dbReference type="SUPFAM" id="SSF55031">
    <property type="entry name" value="Bacterial exopeptidase dimerisation domain"/>
    <property type="match status" value="1"/>
</dbReference>
<feature type="binding site" evidence="3">
    <location>
        <position position="97"/>
    </location>
    <ligand>
        <name>Zn(2+)</name>
        <dbReference type="ChEBI" id="CHEBI:29105"/>
        <label>1</label>
    </ligand>
</feature>
<dbReference type="GO" id="GO:0050538">
    <property type="term" value="F:N-carbamoyl-L-amino-acid hydrolase activity"/>
    <property type="evidence" value="ECO:0007669"/>
    <property type="project" value="UniProtKB-EC"/>
</dbReference>
<feature type="binding site" evidence="3">
    <location>
        <position position="207"/>
    </location>
    <ligand>
        <name>Zn(2+)</name>
        <dbReference type="ChEBI" id="CHEBI:29105"/>
        <label>1</label>
    </ligand>
</feature>
<evidence type="ECO:0000256" key="3">
    <source>
        <dbReference type="PIRSR" id="PIRSR001235-1"/>
    </source>
</evidence>
<dbReference type="Pfam" id="PF01546">
    <property type="entry name" value="Peptidase_M20"/>
    <property type="match status" value="1"/>
</dbReference>
<keyword evidence="6" id="KW-1185">Reference proteome</keyword>
<protein>
    <submittedName>
        <fullName evidence="5">N-carbamoyl-L-amino-acid hydrolase</fullName>
        <ecNumber evidence="5">3.5.1.87</ecNumber>
    </submittedName>
</protein>
<keyword evidence="3" id="KW-0862">Zinc</keyword>
<dbReference type="EMBL" id="JACBZI010000001">
    <property type="protein sequence ID" value="NYI11774.1"/>
    <property type="molecule type" value="Genomic_DNA"/>
</dbReference>
<gene>
    <name evidence="5" type="ORF">BKA05_003289</name>
</gene>
<keyword evidence="3" id="KW-0479">Metal-binding</keyword>
<proteinExistence type="inferred from homology"/>
<feature type="binding site" evidence="3">
    <location>
        <position position="143"/>
    </location>
    <ligand>
        <name>Zn(2+)</name>
        <dbReference type="ChEBI" id="CHEBI:29105"/>
        <label>2</label>
    </ligand>
</feature>
<evidence type="ECO:0000256" key="2">
    <source>
        <dbReference type="ARBA" id="ARBA00022801"/>
    </source>
</evidence>
<comment type="caution">
    <text evidence="5">The sequence shown here is derived from an EMBL/GenBank/DDBJ whole genome shotgun (WGS) entry which is preliminary data.</text>
</comment>
<keyword evidence="2 5" id="KW-0378">Hydrolase</keyword>
<accession>A0A7Y9YHH6</accession>
<feature type="binding site" evidence="4">
    <location>
        <position position="232"/>
    </location>
    <ligand>
        <name>allantoate</name>
        <dbReference type="ChEBI" id="CHEBI:17536"/>
    </ligand>
</feature>
<dbReference type="NCBIfam" id="NF006770">
    <property type="entry name" value="PRK09290.1-4"/>
    <property type="match status" value="1"/>
</dbReference>
<feature type="binding site" evidence="3">
    <location>
        <position position="108"/>
    </location>
    <ligand>
        <name>Zn(2+)</name>
        <dbReference type="ChEBI" id="CHEBI:29105"/>
        <label>1</label>
    </ligand>
</feature>
<comment type="cofactor">
    <cofactor evidence="3">
        <name>Zn(2+)</name>
        <dbReference type="ChEBI" id="CHEBI:29105"/>
    </cofactor>
    <text evidence="3">Binds 2 Zn(2+) ions per subunit.</text>
</comment>
<dbReference type="InterPro" id="IPR002933">
    <property type="entry name" value="Peptidase_M20"/>
</dbReference>
<dbReference type="EC" id="3.5.1.87" evidence="5"/>
<sequence length="423" mass="44717">MPADFEAMWREIAPVGRNVATGGYLRQPWTSPEAELRAWFVEQCEARGLCVERDGLGNLVGWWDVDAEVEQGGAPATTGRRDHPTRRRSDAVLTGSHLDSVLEGGAYDGPLGVVSALAAIDRMREHAVVPRRPVGVGVFVEEEGSRFGLACLGSRLLTGATPWATARELRDRDGVFLADALEAQGLPGMAPDHVDLLAGVTTFVELHVEQGRALVDLGHAVGVASGIWPHGRYRFDIEGVADHAGTTRMEDRRDPMLTYAQTVLAANEAARLAGERATFGRVEVNPNGTNAVPSRVTGWLDARASSVASLEALVERVSARARERAEGDGTTLTVTAESVSGEVSFDPDLAASLAAGHAGGDWPVLPTQAGHDAGILSAAGIPTAMLFVRNPTGVSHSPDEHAEVPDCLAGVDALAETLTRLVS</sequence>
<dbReference type="GO" id="GO:0016813">
    <property type="term" value="F:hydrolase activity, acting on carbon-nitrogen (but not peptide) bonds, in linear amidines"/>
    <property type="evidence" value="ECO:0007669"/>
    <property type="project" value="InterPro"/>
</dbReference>
<evidence type="ECO:0000256" key="1">
    <source>
        <dbReference type="ARBA" id="ARBA00006153"/>
    </source>
</evidence>
<dbReference type="PIRSF" id="PIRSF001235">
    <property type="entry name" value="Amidase_carbamoylase"/>
    <property type="match status" value="1"/>
</dbReference>
<dbReference type="SUPFAM" id="SSF53187">
    <property type="entry name" value="Zn-dependent exopeptidases"/>
    <property type="match status" value="1"/>
</dbReference>
<dbReference type="PANTHER" id="PTHR32494:SF5">
    <property type="entry name" value="ALLANTOATE AMIDOHYDROLASE"/>
    <property type="match status" value="1"/>
</dbReference>
<organism evidence="5 6">
    <name type="scientific">Nocardioides marinus</name>
    <dbReference type="NCBI Taxonomy" id="374514"/>
    <lineage>
        <taxon>Bacteria</taxon>
        <taxon>Bacillati</taxon>
        <taxon>Actinomycetota</taxon>
        <taxon>Actinomycetes</taxon>
        <taxon>Propionibacteriales</taxon>
        <taxon>Nocardioidaceae</taxon>
        <taxon>Nocardioides</taxon>
    </lineage>
</organism>
<feature type="binding site" evidence="4">
    <location>
        <position position="303"/>
    </location>
    <ligand>
        <name>allantoate</name>
        <dbReference type="ChEBI" id="CHEBI:17536"/>
    </ligand>
</feature>
<dbReference type="GO" id="GO:0046872">
    <property type="term" value="F:metal ion binding"/>
    <property type="evidence" value="ECO:0007669"/>
    <property type="project" value="UniProtKB-KW"/>
</dbReference>
<dbReference type="InterPro" id="IPR036264">
    <property type="entry name" value="Bact_exopeptidase_dim_dom"/>
</dbReference>
<dbReference type="AlphaFoldDB" id="A0A7Y9YHH6"/>
<feature type="binding site" evidence="4">
    <location>
        <position position="290"/>
    </location>
    <ligand>
        <name>allantoate</name>
        <dbReference type="ChEBI" id="CHEBI:17536"/>
    </ligand>
</feature>
<evidence type="ECO:0000313" key="5">
    <source>
        <dbReference type="EMBL" id="NYI11774.1"/>
    </source>
</evidence>
<name>A0A7Y9YHH6_9ACTN</name>
<evidence type="ECO:0000256" key="4">
    <source>
        <dbReference type="PIRSR" id="PIRSR001235-2"/>
    </source>
</evidence>
<reference evidence="5 6" key="1">
    <citation type="submission" date="2020-07" db="EMBL/GenBank/DDBJ databases">
        <title>Sequencing the genomes of 1000 actinobacteria strains.</title>
        <authorList>
            <person name="Klenk H.-P."/>
        </authorList>
    </citation>
    <scope>NUCLEOTIDE SEQUENCE [LARGE SCALE GENOMIC DNA]</scope>
    <source>
        <strain evidence="5 6">DSM 18248</strain>
    </source>
</reference>
<dbReference type="RefSeq" id="WP_179532413.1">
    <property type="nucleotide sequence ID" value="NZ_BAAAPP010000014.1"/>
</dbReference>
<dbReference type="Proteomes" id="UP000537326">
    <property type="component" value="Unassembled WGS sequence"/>
</dbReference>
<dbReference type="Gene3D" id="3.40.630.10">
    <property type="entry name" value="Zn peptidases"/>
    <property type="match status" value="1"/>
</dbReference>
<evidence type="ECO:0000313" key="6">
    <source>
        <dbReference type="Proteomes" id="UP000537326"/>
    </source>
</evidence>
<dbReference type="NCBIfam" id="TIGR01879">
    <property type="entry name" value="hydantase"/>
    <property type="match status" value="1"/>
</dbReference>
<comment type="similarity">
    <text evidence="1">Belongs to the peptidase M20 family.</text>
</comment>
<feature type="binding site" evidence="3">
    <location>
        <position position="396"/>
    </location>
    <ligand>
        <name>Zn(2+)</name>
        <dbReference type="ChEBI" id="CHEBI:29105"/>
        <label>2</label>
    </ligand>
</feature>
<dbReference type="Gene3D" id="3.30.70.360">
    <property type="match status" value="1"/>
</dbReference>